<sequence>MAGVRILSGLLMALGVAAVAIGLSIVLLGPTPTAHSAETLFGLISRAPPLLTEPFTPTADSELRFYAPFWVVYGGFAVMTARDLRRERHRVPLLAAVFFAGGVGRAIAWWRVGPPHPVFLSLMIIELALPPVLMLLWLRRR</sequence>
<gene>
    <name evidence="2" type="ORF">KCG34_18665</name>
</gene>
<dbReference type="KEGG" id="caul:KCG34_18665"/>
<evidence type="ECO:0000313" key="3">
    <source>
        <dbReference type="Proteomes" id="UP000676409"/>
    </source>
</evidence>
<feature type="transmembrane region" description="Helical" evidence="1">
    <location>
        <begin position="93"/>
        <end position="112"/>
    </location>
</feature>
<keyword evidence="1" id="KW-1133">Transmembrane helix</keyword>
<dbReference type="RefSeq" id="WP_211937121.1">
    <property type="nucleotide sequence ID" value="NZ_CP073078.1"/>
</dbReference>
<dbReference type="Proteomes" id="UP000676409">
    <property type="component" value="Chromosome"/>
</dbReference>
<dbReference type="AlphaFoldDB" id="A0A975FY15"/>
<evidence type="ECO:0000313" key="2">
    <source>
        <dbReference type="EMBL" id="QUD87069.1"/>
    </source>
</evidence>
<keyword evidence="1" id="KW-0812">Transmembrane</keyword>
<dbReference type="Pfam" id="PF14248">
    <property type="entry name" value="DUF4345"/>
    <property type="match status" value="1"/>
</dbReference>
<proteinExistence type="predicted"/>
<accession>A0A975FY15</accession>
<dbReference type="InterPro" id="IPR025597">
    <property type="entry name" value="DUF4345"/>
</dbReference>
<organism evidence="2 3">
    <name type="scientific">Phenylobacterium montanum</name>
    <dbReference type="NCBI Taxonomy" id="2823693"/>
    <lineage>
        <taxon>Bacteria</taxon>
        <taxon>Pseudomonadati</taxon>
        <taxon>Pseudomonadota</taxon>
        <taxon>Alphaproteobacteria</taxon>
        <taxon>Caulobacterales</taxon>
        <taxon>Caulobacteraceae</taxon>
        <taxon>Phenylobacterium</taxon>
    </lineage>
</organism>
<dbReference type="EMBL" id="CP073078">
    <property type="protein sequence ID" value="QUD87069.1"/>
    <property type="molecule type" value="Genomic_DNA"/>
</dbReference>
<feature type="transmembrane region" description="Helical" evidence="1">
    <location>
        <begin position="118"/>
        <end position="138"/>
    </location>
</feature>
<reference evidence="2" key="1">
    <citation type="submission" date="2021-04" db="EMBL/GenBank/DDBJ databases">
        <title>The complete genome sequence of Caulobacter sp. S6.</title>
        <authorList>
            <person name="Tang Y."/>
            <person name="Ouyang W."/>
            <person name="Liu Q."/>
            <person name="Huang B."/>
            <person name="Guo Z."/>
            <person name="Lei P."/>
        </authorList>
    </citation>
    <scope>NUCLEOTIDE SEQUENCE</scope>
    <source>
        <strain evidence="2">S6</strain>
    </source>
</reference>
<evidence type="ECO:0000256" key="1">
    <source>
        <dbReference type="SAM" id="Phobius"/>
    </source>
</evidence>
<keyword evidence="1" id="KW-0472">Membrane</keyword>
<name>A0A975FY15_9CAUL</name>
<protein>
    <submittedName>
        <fullName evidence="2">DUF4345 domain-containing protein</fullName>
    </submittedName>
</protein>
<keyword evidence="3" id="KW-1185">Reference proteome</keyword>
<feature type="transmembrane region" description="Helical" evidence="1">
    <location>
        <begin position="63"/>
        <end position="81"/>
    </location>
</feature>